<evidence type="ECO:0000313" key="2">
    <source>
        <dbReference type="EMBL" id="SOU92443.1"/>
    </source>
</evidence>
<dbReference type="EMBL" id="LT966316">
    <property type="protein sequence ID" value="SOU92443.1"/>
    <property type="molecule type" value="Genomic_DNA"/>
</dbReference>
<proteinExistence type="predicted"/>
<evidence type="ECO:0000313" key="3">
    <source>
        <dbReference type="EMBL" id="SOU92468.1"/>
    </source>
</evidence>
<reference evidence="2" key="1">
    <citation type="submission" date="2017-12" db="EMBL/GenBank/DDBJ databases">
        <authorList>
            <consortium name="SysMetEx"/>
        </authorList>
    </citation>
    <scope>NUCLEOTIDE SEQUENCE</scope>
    <source>
        <strain evidence="2">Pb_238</strain>
    </source>
</reference>
<accession>A0A2I2MGM2</accession>
<evidence type="ECO:0000259" key="1">
    <source>
        <dbReference type="Pfam" id="PF20081"/>
    </source>
</evidence>
<feature type="domain" description="DUF6475" evidence="1">
    <location>
        <begin position="98"/>
        <end position="184"/>
    </location>
</feature>
<organism evidence="2">
    <name type="scientific">Leptospirillum ferriphilum</name>
    <dbReference type="NCBI Taxonomy" id="178606"/>
    <lineage>
        <taxon>Bacteria</taxon>
        <taxon>Pseudomonadati</taxon>
        <taxon>Nitrospirota</taxon>
        <taxon>Nitrospiria</taxon>
        <taxon>Nitrospirales</taxon>
        <taxon>Nitrospiraceae</taxon>
        <taxon>Leptospirillum</taxon>
    </lineage>
</organism>
<dbReference type="InterPro" id="IPR045521">
    <property type="entry name" value="DUF6475"/>
</dbReference>
<dbReference type="AlphaFoldDB" id="A0A2I2MGM2"/>
<dbReference type="EMBL" id="LT966316">
    <property type="protein sequence ID" value="SOU92468.1"/>
    <property type="molecule type" value="Genomic_DNA"/>
</dbReference>
<protein>
    <recommendedName>
        <fullName evidence="1">DUF6475 domain-containing protein</fullName>
    </recommendedName>
</protein>
<dbReference type="Pfam" id="PF20081">
    <property type="entry name" value="DUF6475"/>
    <property type="match status" value="1"/>
</dbReference>
<sequence>MERRLISRDRLGEMLMGTYTVYRETLSKPILEIWWKLLQGKSQEDVERSFGIYLNSHTRLPVPADIIGLIEGTDEEKAIKALNMVEEAMEKYGAWKSVVFSDPLIHVVIGQTGGWIKVCRLTEKDYVWWAKDFRERYRILLRYPDENREIPERLPGYADLENRRNGLPESKPVMIGFGVQKEAIHVEGRQEKAISGSARRIP</sequence>
<name>A0A2I2MGM2_9BACT</name>
<gene>
    <name evidence="2" type="ORF">LFTS_01070</name>
    <name evidence="3" type="ORF">LFTS_01095</name>
</gene>